<evidence type="ECO:0000256" key="1">
    <source>
        <dbReference type="ARBA" id="ARBA00022741"/>
    </source>
</evidence>
<dbReference type="PANTHER" id="PTHR11472:SF34">
    <property type="entry name" value="REGULATOR OF TELOMERE ELONGATION HELICASE 1"/>
    <property type="match status" value="1"/>
</dbReference>
<name>A0A1B4XGW3_9GAMM</name>
<dbReference type="PROSITE" id="PS51193">
    <property type="entry name" value="HELICASE_ATP_BIND_2"/>
    <property type="match status" value="1"/>
</dbReference>
<dbReference type="EMBL" id="AP014879">
    <property type="protein sequence ID" value="BAV34045.1"/>
    <property type="molecule type" value="Genomic_DNA"/>
</dbReference>
<dbReference type="KEGG" id="slim:SCL_1744"/>
<dbReference type="SUPFAM" id="SSF52540">
    <property type="entry name" value="P-loop containing nucleoside triphosphate hydrolases"/>
    <property type="match status" value="2"/>
</dbReference>
<dbReference type="InParanoid" id="A0A1B4XGW3"/>
<dbReference type="InterPro" id="IPR006555">
    <property type="entry name" value="ATP-dep_Helicase_C"/>
</dbReference>
<accession>A0A1B4XGW3</accession>
<gene>
    <name evidence="6" type="ORF">SCL_1744</name>
</gene>
<evidence type="ECO:0000256" key="2">
    <source>
        <dbReference type="ARBA" id="ARBA00022801"/>
    </source>
</evidence>
<dbReference type="InterPro" id="IPR045028">
    <property type="entry name" value="DinG/Rad3-like"/>
</dbReference>
<dbReference type="GO" id="GO:0006281">
    <property type="term" value="P:DNA repair"/>
    <property type="evidence" value="ECO:0007669"/>
    <property type="project" value="TreeGrafter"/>
</dbReference>
<organism evidence="6 7">
    <name type="scientific">Sulfuricaulis limicola</name>
    <dbReference type="NCBI Taxonomy" id="1620215"/>
    <lineage>
        <taxon>Bacteria</taxon>
        <taxon>Pseudomonadati</taxon>
        <taxon>Pseudomonadota</taxon>
        <taxon>Gammaproteobacteria</taxon>
        <taxon>Acidiferrobacterales</taxon>
        <taxon>Acidiferrobacteraceae</taxon>
        <taxon>Sulfuricaulis</taxon>
    </lineage>
</organism>
<keyword evidence="6" id="KW-0347">Helicase</keyword>
<protein>
    <submittedName>
        <fullName evidence="6">Helicase</fullName>
    </submittedName>
</protein>
<proteinExistence type="inferred from homology"/>
<keyword evidence="1" id="KW-0547">Nucleotide-binding</keyword>
<dbReference type="OrthoDB" id="9805194at2"/>
<evidence type="ECO:0000256" key="4">
    <source>
        <dbReference type="ARBA" id="ARBA00038058"/>
    </source>
</evidence>
<dbReference type="Proteomes" id="UP000243180">
    <property type="component" value="Chromosome"/>
</dbReference>
<dbReference type="FunCoup" id="A0A1B4XGW3">
    <property type="interactions" value="178"/>
</dbReference>
<dbReference type="RefSeq" id="WP_096360838.1">
    <property type="nucleotide sequence ID" value="NZ_AP014879.1"/>
</dbReference>
<dbReference type="Pfam" id="PF13307">
    <property type="entry name" value="Helicase_C_2"/>
    <property type="match status" value="1"/>
</dbReference>
<dbReference type="GO" id="GO:0005524">
    <property type="term" value="F:ATP binding"/>
    <property type="evidence" value="ECO:0007669"/>
    <property type="project" value="UniProtKB-KW"/>
</dbReference>
<evidence type="ECO:0000313" key="7">
    <source>
        <dbReference type="Proteomes" id="UP000243180"/>
    </source>
</evidence>
<dbReference type="InterPro" id="IPR027417">
    <property type="entry name" value="P-loop_NTPase"/>
</dbReference>
<dbReference type="PANTHER" id="PTHR11472">
    <property type="entry name" value="DNA REPAIR DEAD HELICASE RAD3/XP-D SUBFAMILY MEMBER"/>
    <property type="match status" value="1"/>
</dbReference>
<dbReference type="SMART" id="SM00487">
    <property type="entry name" value="DEXDc"/>
    <property type="match status" value="1"/>
</dbReference>
<dbReference type="GO" id="GO:0003678">
    <property type="term" value="F:DNA helicase activity"/>
    <property type="evidence" value="ECO:0007669"/>
    <property type="project" value="TreeGrafter"/>
</dbReference>
<evidence type="ECO:0000313" key="6">
    <source>
        <dbReference type="EMBL" id="BAV34045.1"/>
    </source>
</evidence>
<comment type="similarity">
    <text evidence="4">Belongs to the helicase family. DinG subfamily.</text>
</comment>
<evidence type="ECO:0000256" key="3">
    <source>
        <dbReference type="ARBA" id="ARBA00022840"/>
    </source>
</evidence>
<reference evidence="6 7" key="1">
    <citation type="submission" date="2015-05" db="EMBL/GenBank/DDBJ databases">
        <title>Complete genome sequence of a sulfur-oxidizing gammaproteobacterium strain HA5.</title>
        <authorList>
            <person name="Miura A."/>
            <person name="Kojima H."/>
            <person name="Fukui M."/>
        </authorList>
    </citation>
    <scope>NUCLEOTIDE SEQUENCE [LARGE SCALE GENOMIC DNA]</scope>
    <source>
        <strain evidence="6 7">HA5</strain>
    </source>
</reference>
<dbReference type="Gene3D" id="3.40.50.300">
    <property type="entry name" value="P-loop containing nucleotide triphosphate hydrolases"/>
    <property type="match status" value="2"/>
</dbReference>
<dbReference type="InterPro" id="IPR014001">
    <property type="entry name" value="Helicase_ATP-bd"/>
</dbReference>
<dbReference type="GO" id="GO:0016818">
    <property type="term" value="F:hydrolase activity, acting on acid anhydrides, in phosphorus-containing anhydrides"/>
    <property type="evidence" value="ECO:0007669"/>
    <property type="project" value="InterPro"/>
</dbReference>
<keyword evidence="3" id="KW-0067">ATP-binding</keyword>
<sequence length="670" mass="73093">MLRASLSPVLSGRKEQQAISTVISSKDILGADGPLAARLEGFTPRRAQQEMAERIEQALADYSAFIAESGTGTGKTFAYLVPALLSGRKILISTGTRHLQDQLYHRDLPLVRDALAVPVSTALLKGRSNYLCRYRLDSLETDGRLAGRRDQSNLVRIREWGGHTRRGDIAEMNAIPEDSDLWPRVTSTADNCLGSSCAHYDECFVNRARREALAADVVVVNHHLFFADLALREEGFGQLLPGVEAVIFDEAHQLPEVASNFLGISLSSHQLVSLCRDSIAEDLKEHSGVAGLPAAAQALEKAVADFRLAFGVEPRRDAWDKLENAKAVHAALAEVKTRLTNLSAALDQAAGKGQGLANGARRASDLLDRLLMISESTPADYVAWFETTARSFMLYLTPLDIAASFRSHTGNGKKAWIFTSATLAVKKSFVHFQARLGLEDAETGQWDSPFDYAQQTLLYIPPGLPVPSAPDYTDRVIDAALPVLQASRGRAFILFTSHRALKAAAARLRDALDFPLLVQGDAPRSELLRRFRDLGNAVLLGTSSFWEGVDVRGEALSCVIIDKLPFASPDDPVLQARAAAMEQAGRSPFADYQLPEAVITLKQGVGRLIRDESDHGVLMLCDPRLLSKGYGKTFLASLPPMPLTRTLQDVVAFFARDNSTRQEAREASPA</sequence>
<keyword evidence="2" id="KW-0378">Hydrolase</keyword>
<dbReference type="SMART" id="SM00491">
    <property type="entry name" value="HELICc2"/>
    <property type="match status" value="1"/>
</dbReference>
<dbReference type="AlphaFoldDB" id="A0A1B4XGW3"/>
<dbReference type="GO" id="GO:0003676">
    <property type="term" value="F:nucleic acid binding"/>
    <property type="evidence" value="ECO:0007669"/>
    <property type="project" value="InterPro"/>
</dbReference>
<evidence type="ECO:0000259" key="5">
    <source>
        <dbReference type="PROSITE" id="PS51193"/>
    </source>
</evidence>
<keyword evidence="7" id="KW-1185">Reference proteome</keyword>
<feature type="domain" description="Helicase ATP-binding" evidence="5">
    <location>
        <begin position="34"/>
        <end position="319"/>
    </location>
</feature>
<dbReference type="InterPro" id="IPR014013">
    <property type="entry name" value="Helic_SF1/SF2_ATP-bd_DinG/Rad3"/>
</dbReference>